<dbReference type="GO" id="GO:0015024">
    <property type="term" value="F:glucuronate-2-sulfatase activity"/>
    <property type="evidence" value="ECO:0007669"/>
    <property type="project" value="TreeGrafter"/>
</dbReference>
<dbReference type="Proteomes" id="UP000216024">
    <property type="component" value="Unassembled WGS sequence"/>
</dbReference>
<dbReference type="RefSeq" id="WP_095135939.1">
    <property type="nucleotide sequence ID" value="NZ_NIBG01000033.1"/>
</dbReference>
<dbReference type="EMBL" id="NIBG01000033">
    <property type="protein sequence ID" value="PAB56637.1"/>
    <property type="molecule type" value="Genomic_DNA"/>
</dbReference>
<sequence>MNNYEYEDNTDATDCNSINKPNFLIITVDEDRFPPVYETDAIKAWRKTFLRAQEMLKDNGLEFNNHYAGSTACSPSRTTLYTGQYPSLHGVSQTTGAAKVDFEPGMFWLDPNTVPTMGDYFRTAGYRTFWKGKWHASQADILIPDTQDSYISYNPDTGVPVPMNERIYLNANRLNEFGFDDWIGPEPFGGNPRNSGSSAAIGLSGRDIVYAQEVVNLINQLDEERQNSNNFDSQPWVIMCSFVNPHDIALFGAFTRISPLFNFEIDPSVPEIPRAPTADELLLTKPQAQRSYREVYPKALQPLEDTLFYRQLYYTLQLKVDRDMQKVIRAIKNSSFYKNTIVIFTSDHGEMLGAHGGLFQKWYQAYEETVHVPFIVHNPVLFKGRESTNILTSHVDILPTMLGLAGIDVAVIQRALSNNHTEVHPLVGKDLSPFIIGKVEDQFLDEPVYFMTDDNFTKGIDQTTLLGVPYTSVIQPNSIETVITALPTGEDNEKEIWKYSRYFDNPQFWSNPGCEDKVVTKSGSTPVSPGVTCSTCITTIKTRPVPDEIEFYNLTKDPLESRNLADPEFSTPETRVVELVLAKALEEQCQQKRIYPSSGNVPGKPSCRTCTPDYKV</sequence>
<dbReference type="GO" id="GO:0004065">
    <property type="term" value="F:arylsulfatase activity"/>
    <property type="evidence" value="ECO:0007669"/>
    <property type="project" value="TreeGrafter"/>
</dbReference>
<protein>
    <submittedName>
        <fullName evidence="3">Arylsulfatase</fullName>
    </submittedName>
</protein>
<dbReference type="OrthoDB" id="279611at2"/>
<evidence type="ECO:0000313" key="3">
    <source>
        <dbReference type="EMBL" id="PAB56637.1"/>
    </source>
</evidence>
<keyword evidence="4" id="KW-1185">Reference proteome</keyword>
<organism evidence="3 4">
    <name type="scientific">Anaeromicrobium sediminis</name>
    <dbReference type="NCBI Taxonomy" id="1478221"/>
    <lineage>
        <taxon>Bacteria</taxon>
        <taxon>Bacillati</taxon>
        <taxon>Bacillota</taxon>
        <taxon>Clostridia</taxon>
        <taxon>Peptostreptococcales</taxon>
        <taxon>Thermotaleaceae</taxon>
        <taxon>Anaeromicrobium</taxon>
    </lineage>
</organism>
<reference evidence="3 4" key="1">
    <citation type="submission" date="2017-06" db="EMBL/GenBank/DDBJ databases">
        <title>Draft genome sequence of anaerobic fermentative bacterium Anaeromicrobium sediminis DY2726D isolated from West Pacific Ocean sediments.</title>
        <authorList>
            <person name="Zeng X."/>
        </authorList>
    </citation>
    <scope>NUCLEOTIDE SEQUENCE [LARGE SCALE GENOMIC DNA]</scope>
    <source>
        <strain evidence="3 4">DY2726D</strain>
    </source>
</reference>
<dbReference type="InterPro" id="IPR000917">
    <property type="entry name" value="Sulfatase_N"/>
</dbReference>
<evidence type="ECO:0000256" key="1">
    <source>
        <dbReference type="SAM" id="MobiDB-lite"/>
    </source>
</evidence>
<feature type="domain" description="Sulfatase N-terminal" evidence="2">
    <location>
        <begin position="21"/>
        <end position="407"/>
    </location>
</feature>
<evidence type="ECO:0000313" key="4">
    <source>
        <dbReference type="Proteomes" id="UP000216024"/>
    </source>
</evidence>
<dbReference type="Pfam" id="PF00884">
    <property type="entry name" value="Sulfatase"/>
    <property type="match status" value="1"/>
</dbReference>
<gene>
    <name evidence="3" type="ORF">CCE28_20610</name>
</gene>
<dbReference type="SUPFAM" id="SSF53649">
    <property type="entry name" value="Alkaline phosphatase-like"/>
    <property type="match status" value="1"/>
</dbReference>
<comment type="caution">
    <text evidence="3">The sequence shown here is derived from an EMBL/GenBank/DDBJ whole genome shotgun (WGS) entry which is preliminary data.</text>
</comment>
<dbReference type="Gene3D" id="3.40.720.10">
    <property type="entry name" value="Alkaline Phosphatase, subunit A"/>
    <property type="match status" value="1"/>
</dbReference>
<dbReference type="PANTHER" id="PTHR46615">
    <property type="entry name" value="ARYLSULFATASE K"/>
    <property type="match status" value="1"/>
</dbReference>
<dbReference type="InterPro" id="IPR051849">
    <property type="entry name" value="GAG-degrading_sulfatase"/>
</dbReference>
<accession>A0A267MB09</accession>
<dbReference type="AlphaFoldDB" id="A0A267MB09"/>
<feature type="region of interest" description="Disordered" evidence="1">
    <location>
        <begin position="595"/>
        <end position="616"/>
    </location>
</feature>
<proteinExistence type="predicted"/>
<name>A0A267MB09_9FIRM</name>
<dbReference type="InterPro" id="IPR017850">
    <property type="entry name" value="Alkaline_phosphatase_core_sf"/>
</dbReference>
<dbReference type="PANTHER" id="PTHR46615:SF1">
    <property type="entry name" value="ARYLSULFATASE K"/>
    <property type="match status" value="1"/>
</dbReference>
<dbReference type="CDD" id="cd16035">
    <property type="entry name" value="sulfatase_like"/>
    <property type="match status" value="1"/>
</dbReference>
<evidence type="ECO:0000259" key="2">
    <source>
        <dbReference type="Pfam" id="PF00884"/>
    </source>
</evidence>